<protein>
    <submittedName>
        <fullName evidence="1">Uncharacterized protein</fullName>
    </submittedName>
</protein>
<dbReference type="InterPro" id="IPR017853">
    <property type="entry name" value="GH"/>
</dbReference>
<sequence length="65" mass="7570">MPEWAAGFTDRFGVTFVDFESAEKTRYPKRSAYFLRDYFGHLIREARDEGVGEEEGDRKGDMSIE</sequence>
<dbReference type="Gene3D" id="3.20.20.80">
    <property type="entry name" value="Glycosidases"/>
    <property type="match status" value="1"/>
</dbReference>
<keyword evidence="2" id="KW-1185">Reference proteome</keyword>
<organism evidence="1 2">
    <name type="scientific">Pseudovirgaria hyperparasitica</name>
    <dbReference type="NCBI Taxonomy" id="470096"/>
    <lineage>
        <taxon>Eukaryota</taxon>
        <taxon>Fungi</taxon>
        <taxon>Dikarya</taxon>
        <taxon>Ascomycota</taxon>
        <taxon>Pezizomycotina</taxon>
        <taxon>Dothideomycetes</taxon>
        <taxon>Dothideomycetes incertae sedis</taxon>
        <taxon>Acrospermales</taxon>
        <taxon>Acrospermaceae</taxon>
        <taxon>Pseudovirgaria</taxon>
    </lineage>
</organism>
<dbReference type="GeneID" id="54485477"/>
<dbReference type="Proteomes" id="UP000799437">
    <property type="component" value="Unassembled WGS sequence"/>
</dbReference>
<evidence type="ECO:0000313" key="1">
    <source>
        <dbReference type="EMBL" id="KAF2756262.1"/>
    </source>
</evidence>
<dbReference type="GO" id="GO:0004553">
    <property type="term" value="F:hydrolase activity, hydrolyzing O-glycosyl compounds"/>
    <property type="evidence" value="ECO:0007669"/>
    <property type="project" value="InterPro"/>
</dbReference>
<proteinExistence type="predicted"/>
<dbReference type="Pfam" id="PF00232">
    <property type="entry name" value="Glyco_hydro_1"/>
    <property type="match status" value="1"/>
</dbReference>
<dbReference type="EMBL" id="ML996576">
    <property type="protein sequence ID" value="KAF2756262.1"/>
    <property type="molecule type" value="Genomic_DNA"/>
</dbReference>
<dbReference type="SUPFAM" id="SSF51445">
    <property type="entry name" value="(Trans)glycosidases"/>
    <property type="match status" value="1"/>
</dbReference>
<dbReference type="OrthoDB" id="65569at2759"/>
<evidence type="ECO:0000313" key="2">
    <source>
        <dbReference type="Proteomes" id="UP000799437"/>
    </source>
</evidence>
<accession>A0A6A6W031</accession>
<dbReference type="GO" id="GO:0005975">
    <property type="term" value="P:carbohydrate metabolic process"/>
    <property type="evidence" value="ECO:0007669"/>
    <property type="project" value="InterPro"/>
</dbReference>
<dbReference type="RefSeq" id="XP_033598713.1">
    <property type="nucleotide sequence ID" value="XM_033744423.1"/>
</dbReference>
<dbReference type="AlphaFoldDB" id="A0A6A6W031"/>
<reference evidence="1" key="1">
    <citation type="journal article" date="2020" name="Stud. Mycol.">
        <title>101 Dothideomycetes genomes: a test case for predicting lifestyles and emergence of pathogens.</title>
        <authorList>
            <person name="Haridas S."/>
            <person name="Albert R."/>
            <person name="Binder M."/>
            <person name="Bloem J."/>
            <person name="Labutti K."/>
            <person name="Salamov A."/>
            <person name="Andreopoulos B."/>
            <person name="Baker S."/>
            <person name="Barry K."/>
            <person name="Bills G."/>
            <person name="Bluhm B."/>
            <person name="Cannon C."/>
            <person name="Castanera R."/>
            <person name="Culley D."/>
            <person name="Daum C."/>
            <person name="Ezra D."/>
            <person name="Gonzalez J."/>
            <person name="Henrissat B."/>
            <person name="Kuo A."/>
            <person name="Liang C."/>
            <person name="Lipzen A."/>
            <person name="Lutzoni F."/>
            <person name="Magnuson J."/>
            <person name="Mondo S."/>
            <person name="Nolan M."/>
            <person name="Ohm R."/>
            <person name="Pangilinan J."/>
            <person name="Park H.-J."/>
            <person name="Ramirez L."/>
            <person name="Alfaro M."/>
            <person name="Sun H."/>
            <person name="Tritt A."/>
            <person name="Yoshinaga Y."/>
            <person name="Zwiers L.-H."/>
            <person name="Turgeon B."/>
            <person name="Goodwin S."/>
            <person name="Spatafora J."/>
            <person name="Crous P."/>
            <person name="Grigoriev I."/>
        </authorList>
    </citation>
    <scope>NUCLEOTIDE SEQUENCE</scope>
    <source>
        <strain evidence="1">CBS 121739</strain>
    </source>
</reference>
<dbReference type="InterPro" id="IPR001360">
    <property type="entry name" value="Glyco_hydro_1"/>
</dbReference>
<name>A0A6A6W031_9PEZI</name>
<gene>
    <name evidence="1" type="ORF">EJ05DRAFT_478276</name>
</gene>